<dbReference type="PRINTS" id="PR00237">
    <property type="entry name" value="GPCRRHODOPSN"/>
</dbReference>
<gene>
    <name evidence="12" type="ORF">MEDL_25182</name>
</gene>
<evidence type="ECO:0000256" key="6">
    <source>
        <dbReference type="ARBA" id="ARBA00023136"/>
    </source>
</evidence>
<feature type="compositionally biased region" description="Polar residues" evidence="9">
    <location>
        <begin position="265"/>
        <end position="287"/>
    </location>
</feature>
<evidence type="ECO:0000313" key="12">
    <source>
        <dbReference type="EMBL" id="CAG2211121.1"/>
    </source>
</evidence>
<evidence type="ECO:0000256" key="7">
    <source>
        <dbReference type="ARBA" id="ARBA00023170"/>
    </source>
</evidence>
<dbReference type="GO" id="GO:0007218">
    <property type="term" value="P:neuropeptide signaling pathway"/>
    <property type="evidence" value="ECO:0007669"/>
    <property type="project" value="TreeGrafter"/>
</dbReference>
<keyword evidence="13" id="KW-1185">Reference proteome</keyword>
<feature type="transmembrane region" description="Helical" evidence="10">
    <location>
        <begin position="140"/>
        <end position="157"/>
    </location>
</feature>
<evidence type="ECO:0000256" key="3">
    <source>
        <dbReference type="ARBA" id="ARBA00022692"/>
    </source>
</evidence>
<evidence type="ECO:0000256" key="4">
    <source>
        <dbReference type="ARBA" id="ARBA00022989"/>
    </source>
</evidence>
<keyword evidence="3 10" id="KW-0812">Transmembrane</keyword>
<evidence type="ECO:0000256" key="10">
    <source>
        <dbReference type="SAM" id="Phobius"/>
    </source>
</evidence>
<dbReference type="SUPFAM" id="SSF81321">
    <property type="entry name" value="Family A G protein-coupled receptor-like"/>
    <property type="match status" value="1"/>
</dbReference>
<evidence type="ECO:0000256" key="9">
    <source>
        <dbReference type="SAM" id="MobiDB-lite"/>
    </source>
</evidence>
<evidence type="ECO:0000256" key="1">
    <source>
        <dbReference type="ARBA" id="ARBA00004651"/>
    </source>
</evidence>
<protein>
    <recommendedName>
        <fullName evidence="11">G-protein coupled receptors family 1 profile domain-containing protein</fullName>
    </recommendedName>
</protein>
<keyword evidence="7" id="KW-0675">Receptor</keyword>
<proteinExistence type="predicted"/>
<feature type="domain" description="G-protein coupled receptors family 1 profile" evidence="11">
    <location>
        <begin position="40"/>
        <end position="340"/>
    </location>
</feature>
<feature type="region of interest" description="Disordered" evidence="9">
    <location>
        <begin position="261"/>
        <end position="287"/>
    </location>
</feature>
<dbReference type="InterPro" id="IPR017452">
    <property type="entry name" value="GPCR_Rhodpsn_7TM"/>
</dbReference>
<name>A0A8S3RPX8_MYTED</name>
<dbReference type="PROSITE" id="PS50262">
    <property type="entry name" value="G_PROTEIN_RECEP_F1_2"/>
    <property type="match status" value="1"/>
</dbReference>
<dbReference type="InterPro" id="IPR000276">
    <property type="entry name" value="GPCR_Rhodpsn"/>
</dbReference>
<keyword evidence="2" id="KW-1003">Cell membrane</keyword>
<evidence type="ECO:0000256" key="2">
    <source>
        <dbReference type="ARBA" id="ARBA00022475"/>
    </source>
</evidence>
<feature type="transmembrane region" description="Helical" evidence="10">
    <location>
        <begin position="100"/>
        <end position="119"/>
    </location>
</feature>
<evidence type="ECO:0000256" key="8">
    <source>
        <dbReference type="ARBA" id="ARBA00023224"/>
    </source>
</evidence>
<organism evidence="12 13">
    <name type="scientific">Mytilus edulis</name>
    <name type="common">Blue mussel</name>
    <dbReference type="NCBI Taxonomy" id="6550"/>
    <lineage>
        <taxon>Eukaryota</taxon>
        <taxon>Metazoa</taxon>
        <taxon>Spiralia</taxon>
        <taxon>Lophotrochozoa</taxon>
        <taxon>Mollusca</taxon>
        <taxon>Bivalvia</taxon>
        <taxon>Autobranchia</taxon>
        <taxon>Pteriomorphia</taxon>
        <taxon>Mytilida</taxon>
        <taxon>Mytiloidea</taxon>
        <taxon>Mytilidae</taxon>
        <taxon>Mytilinae</taxon>
        <taxon>Mytilus</taxon>
    </lineage>
</organism>
<feature type="transmembrane region" description="Helical" evidence="10">
    <location>
        <begin position="320"/>
        <end position="337"/>
    </location>
</feature>
<dbReference type="GO" id="GO:0005886">
    <property type="term" value="C:plasma membrane"/>
    <property type="evidence" value="ECO:0007669"/>
    <property type="project" value="UniProtKB-SubCell"/>
</dbReference>
<feature type="transmembrane region" description="Helical" evidence="10">
    <location>
        <begin position="186"/>
        <end position="216"/>
    </location>
</feature>
<evidence type="ECO:0000259" key="11">
    <source>
        <dbReference type="PROSITE" id="PS50262"/>
    </source>
</evidence>
<accession>A0A8S3RPX8</accession>
<dbReference type="Proteomes" id="UP000683360">
    <property type="component" value="Unassembled WGS sequence"/>
</dbReference>
<sequence>MISNGSHSNIYLEELNNAKVTLLIPNTVLVFAFLITGLVGNGFVLVVYKFKLKSKTDDRYFIPCLSLVDMLACFIGAIYATSMNFNPFNFRSDLICKLVWLLHQSISFSSALLLLAIAVQRYIKVSRLVNSSTSVRSKRFTITAILIASVPCLFVYGKDEVLLKSNNKTIIWYNCGAVPNVNQGFLFGYSVTLLLICLSGICALIILYSLILRIIFKQEPFRKRSIYRPNKQSLSDKEQHSSRHTFQTDISNLTDADFSVDKTDSNSTKITSMTPYKQQEVTNGGSDTQRQITAVPSAIQTRRKSKYGRNFCLITRKHRFSVMFFLITILFCISYLLELQ</sequence>
<keyword evidence="6 10" id="KW-0472">Membrane</keyword>
<feature type="transmembrane region" description="Helical" evidence="10">
    <location>
        <begin position="60"/>
        <end position="80"/>
    </location>
</feature>
<dbReference type="PANTHER" id="PTHR24230">
    <property type="entry name" value="G-PROTEIN COUPLED RECEPTOR"/>
    <property type="match status" value="1"/>
</dbReference>
<dbReference type="Gene3D" id="1.20.1070.10">
    <property type="entry name" value="Rhodopsin 7-helix transmembrane proteins"/>
    <property type="match status" value="1"/>
</dbReference>
<dbReference type="CDD" id="cd00637">
    <property type="entry name" value="7tm_classA_rhodopsin-like"/>
    <property type="match status" value="1"/>
</dbReference>
<keyword evidence="8" id="KW-0807">Transducer</keyword>
<evidence type="ECO:0000313" key="13">
    <source>
        <dbReference type="Proteomes" id="UP000683360"/>
    </source>
</evidence>
<dbReference type="GO" id="GO:0008528">
    <property type="term" value="F:G protein-coupled peptide receptor activity"/>
    <property type="evidence" value="ECO:0007669"/>
    <property type="project" value="TreeGrafter"/>
</dbReference>
<dbReference type="Pfam" id="PF00001">
    <property type="entry name" value="7tm_1"/>
    <property type="match status" value="1"/>
</dbReference>
<evidence type="ECO:0000256" key="5">
    <source>
        <dbReference type="ARBA" id="ARBA00023040"/>
    </source>
</evidence>
<comment type="caution">
    <text evidence="12">The sequence shown here is derived from an EMBL/GenBank/DDBJ whole genome shotgun (WGS) entry which is preliminary data.</text>
</comment>
<dbReference type="PANTHER" id="PTHR24230:SF158">
    <property type="entry name" value="G-PROTEIN COUPLED RECEPTORS FAMILY 1 PROFILE DOMAIN-CONTAINING PROTEIN"/>
    <property type="match status" value="1"/>
</dbReference>
<keyword evidence="4 10" id="KW-1133">Transmembrane helix</keyword>
<comment type="subcellular location">
    <subcellularLocation>
        <location evidence="1">Cell membrane</location>
        <topology evidence="1">Multi-pass membrane protein</topology>
    </subcellularLocation>
</comment>
<keyword evidence="5" id="KW-0297">G-protein coupled receptor</keyword>
<dbReference type="EMBL" id="CAJPWZ010001255">
    <property type="protein sequence ID" value="CAG2211121.1"/>
    <property type="molecule type" value="Genomic_DNA"/>
</dbReference>
<feature type="transmembrane region" description="Helical" evidence="10">
    <location>
        <begin position="28"/>
        <end position="48"/>
    </location>
</feature>
<reference evidence="12" key="1">
    <citation type="submission" date="2021-03" db="EMBL/GenBank/DDBJ databases">
        <authorList>
            <person name="Bekaert M."/>
        </authorList>
    </citation>
    <scope>NUCLEOTIDE SEQUENCE</scope>
</reference>
<dbReference type="AlphaFoldDB" id="A0A8S3RPX8"/>